<dbReference type="InterPro" id="IPR001245">
    <property type="entry name" value="Ser-Thr/Tyr_kinase_cat_dom"/>
</dbReference>
<dbReference type="GO" id="GO:0043235">
    <property type="term" value="C:receptor complex"/>
    <property type="evidence" value="ECO:0007669"/>
    <property type="project" value="TreeGrafter"/>
</dbReference>
<dbReference type="PRINTS" id="PR00109">
    <property type="entry name" value="TYRKINASE"/>
</dbReference>
<comment type="subcellular location">
    <subcellularLocation>
        <location evidence="2">Endomembrane system</location>
    </subcellularLocation>
    <subcellularLocation>
        <location evidence="1">Membrane</location>
        <topology evidence="1">Single-pass membrane protein</topology>
    </subcellularLocation>
</comment>
<dbReference type="PROSITE" id="PS50011">
    <property type="entry name" value="PROTEIN_KINASE_DOM"/>
    <property type="match status" value="1"/>
</dbReference>
<dbReference type="InterPro" id="IPR017441">
    <property type="entry name" value="Protein_kinase_ATP_BS"/>
</dbReference>
<keyword evidence="17" id="KW-0479">Metal-binding</keyword>
<keyword evidence="17" id="KW-0460">Magnesium</keyword>
<feature type="region of interest" description="Disordered" evidence="19">
    <location>
        <begin position="978"/>
        <end position="1004"/>
    </location>
</feature>
<dbReference type="PANTHER" id="PTHR24416:SF611">
    <property type="entry name" value="TYROSINE-PROTEIN KINASE TRANSMEMBRANE RECEPTOR ROR"/>
    <property type="match status" value="1"/>
</dbReference>
<feature type="active site" description="Proton acceptor" evidence="15">
    <location>
        <position position="813"/>
    </location>
</feature>
<reference evidence="22" key="1">
    <citation type="submission" date="2020-09" db="EMBL/GenBank/DDBJ databases">
        <authorList>
            <person name="Kikuchi T."/>
        </authorList>
    </citation>
    <scope>NUCLEOTIDE SEQUENCE</scope>
    <source>
        <strain evidence="22">SH1</strain>
    </source>
</reference>
<feature type="transmembrane region" description="Helical" evidence="20">
    <location>
        <begin position="604"/>
        <end position="628"/>
    </location>
</feature>
<evidence type="ECO:0000256" key="9">
    <source>
        <dbReference type="ARBA" id="ARBA00022989"/>
    </source>
</evidence>
<evidence type="ECO:0000313" key="22">
    <source>
        <dbReference type="EMBL" id="CAD5217799.1"/>
    </source>
</evidence>
<dbReference type="InterPro" id="IPR020635">
    <property type="entry name" value="Tyr_kinase_cat_dom"/>
</dbReference>
<dbReference type="InterPro" id="IPR014756">
    <property type="entry name" value="Ig_E-set"/>
</dbReference>
<dbReference type="Gene3D" id="1.10.510.10">
    <property type="entry name" value="Transferase(Phosphotransferase) domain 1"/>
    <property type="match status" value="1"/>
</dbReference>
<keyword evidence="11" id="KW-0829">Tyrosine-protein kinase</keyword>
<dbReference type="InterPro" id="IPR011009">
    <property type="entry name" value="Kinase-like_dom_sf"/>
</dbReference>
<dbReference type="PANTHER" id="PTHR24416">
    <property type="entry name" value="TYROSINE-PROTEIN KINASE RECEPTOR"/>
    <property type="match status" value="1"/>
</dbReference>
<dbReference type="InterPro" id="IPR015943">
    <property type="entry name" value="WD40/YVTN_repeat-like_dom_sf"/>
</dbReference>
<dbReference type="AlphaFoldDB" id="A0A811KRZ3"/>
<dbReference type="InterPro" id="IPR013783">
    <property type="entry name" value="Ig-like_fold"/>
</dbReference>
<evidence type="ECO:0000256" key="2">
    <source>
        <dbReference type="ARBA" id="ARBA00004308"/>
    </source>
</evidence>
<keyword evidence="6 16" id="KW-0547">Nucleotide-binding</keyword>
<dbReference type="FunFam" id="1.10.510.10:FF:001512">
    <property type="entry name" value="Receptor tyrosine-protein kinase erbB-2"/>
    <property type="match status" value="1"/>
</dbReference>
<keyword evidence="5 20" id="KW-0812">Transmembrane</keyword>
<sequence length="1047" mass="120152">MIFFLLLLLPVLAKEKKHSDHKSIREILSSHSELIAISAHSNILATLDQHEIHVYEISDNATHLQQYDLKLMCFYKLERRVAFAHVFKLHLKNKLIFCGEEYCYLFEFDYAIKRIELKRQFKFSEFSTGAISSVRATASEKTFVIQVIEKAKLQNATITFIDIESGATIGNADDYKFNHNEPSVLAFTKDEYSYFLNTATRIDNPRLLVEKSRHTHQISNIKLIRVCNGDKTHNLESKIDISLNCALDKTHYSYATAASVSNDQKYLFVAARDVNESSVVVCRYELVQVLNYFERTWATCQEMTNPKDIQNKCISGQIDNIEKCYTFSWLINKRVPICQRFNMGSSVLQNCALNMSTSNQYRAGWIENYLPLNGTKITVFKIEDNSQVLNVFDGGFDDTIWIHTSDDKIVRVKSWERHNELLWRERADLTAVGRINEDDIYYFYIKDRSLQYVRNRCASLYHSCNAINWNDSLQCGYCAFSNSTGKVVSSVYAQNCKTNGGNFCTNFCPPIIKTVSLGGQTVSIVGENLLEFIDPVDVKVCGKPCKVSIWSNELINCKMEKAPYVDCRVEVSGHLSKVNRIYTLNHLKSYEDDKNEASRRSMKWLRYVAAAAAILTAVAMLICATWFMKCYHKKQRKRRMLLTKSNVLPDKNNDNQSLVEMSDYNHFATDGTGGFLDANGVPILNQSTVKLMEIIGSGNSATVHLACMRRGRKELQVAVKKIKYYETKELEKAMREVRLISECKHPNIVECIGYYQCVDGYLNVVMEYVKGGDLHTYLTNKQKSLVARTAFSYIEQLVKGMQYMATQKIIHRDLAARNCILNEDYTKLKITDFGLCRRANNQDQYVAQDQNVKLPFRWTAVECLTGEFAFSEKSDVWSFGVVCWEIFSREHMPYKELHSSEEVYRYLARGHRLAFPVSACPEELYEKIMCKCWDPDPTQRPTFDELAVNLQRLLRELDEIYEPFLENDGYEKPISVAHSSIQTPTDREYEESQTPTQSNGYSGLNTLILNNGDLQNIYTDHPISDYNPSVPNGYSKASPSVHLSTAM</sequence>
<feature type="domain" description="Protein kinase" evidence="21">
    <location>
        <begin position="689"/>
        <end position="965"/>
    </location>
</feature>
<name>A0A811KRZ3_9BILA</name>
<keyword evidence="8 16" id="KW-0067">ATP-binding</keyword>
<dbReference type="Pfam" id="PF01833">
    <property type="entry name" value="TIG"/>
    <property type="match status" value="1"/>
</dbReference>
<dbReference type="InterPro" id="IPR008266">
    <property type="entry name" value="Tyr_kinase_AS"/>
</dbReference>
<evidence type="ECO:0000256" key="6">
    <source>
        <dbReference type="ARBA" id="ARBA00022741"/>
    </source>
</evidence>
<dbReference type="InterPro" id="IPR050122">
    <property type="entry name" value="RTK"/>
</dbReference>
<evidence type="ECO:0000256" key="20">
    <source>
        <dbReference type="SAM" id="Phobius"/>
    </source>
</evidence>
<evidence type="ECO:0000259" key="21">
    <source>
        <dbReference type="PROSITE" id="PS50011"/>
    </source>
</evidence>
<dbReference type="PROSITE" id="PS00107">
    <property type="entry name" value="PROTEIN_KINASE_ATP"/>
    <property type="match status" value="1"/>
</dbReference>
<evidence type="ECO:0000256" key="14">
    <source>
        <dbReference type="ARBA" id="ARBA00051243"/>
    </source>
</evidence>
<dbReference type="SMART" id="SM00219">
    <property type="entry name" value="TyrKc"/>
    <property type="match status" value="1"/>
</dbReference>
<dbReference type="SUPFAM" id="SSF81296">
    <property type="entry name" value="E set domains"/>
    <property type="match status" value="1"/>
</dbReference>
<evidence type="ECO:0000256" key="16">
    <source>
        <dbReference type="PIRSR" id="PIRSR000615-2"/>
    </source>
</evidence>
<dbReference type="OrthoDB" id="546826at2759"/>
<comment type="caution">
    <text evidence="22">The sequence shown here is derived from an EMBL/GenBank/DDBJ whole genome shotgun (WGS) entry which is preliminary data.</text>
</comment>
<evidence type="ECO:0000256" key="4">
    <source>
        <dbReference type="ARBA" id="ARBA00022679"/>
    </source>
</evidence>
<feature type="binding site" evidence="18">
    <location>
        <position position="721"/>
    </location>
    <ligand>
        <name>ATP</name>
        <dbReference type="ChEBI" id="CHEBI:30616"/>
    </ligand>
</feature>
<evidence type="ECO:0000256" key="11">
    <source>
        <dbReference type="ARBA" id="ARBA00023137"/>
    </source>
</evidence>
<evidence type="ECO:0000256" key="8">
    <source>
        <dbReference type="ARBA" id="ARBA00022840"/>
    </source>
</evidence>
<evidence type="ECO:0000256" key="10">
    <source>
        <dbReference type="ARBA" id="ARBA00023136"/>
    </source>
</evidence>
<evidence type="ECO:0000256" key="12">
    <source>
        <dbReference type="ARBA" id="ARBA00023170"/>
    </source>
</evidence>
<dbReference type="SUPFAM" id="SSF56112">
    <property type="entry name" value="Protein kinase-like (PK-like)"/>
    <property type="match status" value="1"/>
</dbReference>
<dbReference type="Proteomes" id="UP000783686">
    <property type="component" value="Unassembled WGS sequence"/>
</dbReference>
<evidence type="ECO:0000256" key="18">
    <source>
        <dbReference type="PROSITE-ProRule" id="PRU10141"/>
    </source>
</evidence>
<dbReference type="GO" id="GO:0007169">
    <property type="term" value="P:cell surface receptor protein tyrosine kinase signaling pathway"/>
    <property type="evidence" value="ECO:0007669"/>
    <property type="project" value="TreeGrafter"/>
</dbReference>
<dbReference type="InterPro" id="IPR000719">
    <property type="entry name" value="Prot_kinase_dom"/>
</dbReference>
<dbReference type="GO" id="GO:0005886">
    <property type="term" value="C:plasma membrane"/>
    <property type="evidence" value="ECO:0007669"/>
    <property type="project" value="TreeGrafter"/>
</dbReference>
<evidence type="ECO:0000256" key="15">
    <source>
        <dbReference type="PIRSR" id="PIRSR000615-1"/>
    </source>
</evidence>
<evidence type="ECO:0000256" key="7">
    <source>
        <dbReference type="ARBA" id="ARBA00022777"/>
    </source>
</evidence>
<dbReference type="Pfam" id="PF07714">
    <property type="entry name" value="PK_Tyr_Ser-Thr"/>
    <property type="match status" value="1"/>
</dbReference>
<dbReference type="Proteomes" id="UP000614601">
    <property type="component" value="Unassembled WGS sequence"/>
</dbReference>
<dbReference type="GO" id="GO:0005524">
    <property type="term" value="F:ATP binding"/>
    <property type="evidence" value="ECO:0007669"/>
    <property type="project" value="UniProtKB-UniRule"/>
</dbReference>
<dbReference type="GO" id="GO:0004714">
    <property type="term" value="F:transmembrane receptor protein tyrosine kinase activity"/>
    <property type="evidence" value="ECO:0007669"/>
    <property type="project" value="UniProtKB-EC"/>
</dbReference>
<dbReference type="Gene3D" id="2.130.10.10">
    <property type="entry name" value="YVTN repeat-like/Quinoprotein amine dehydrogenase"/>
    <property type="match status" value="1"/>
</dbReference>
<evidence type="ECO:0000313" key="23">
    <source>
        <dbReference type="Proteomes" id="UP000614601"/>
    </source>
</evidence>
<evidence type="ECO:0000256" key="1">
    <source>
        <dbReference type="ARBA" id="ARBA00004167"/>
    </source>
</evidence>
<keyword evidence="4" id="KW-0808">Transferase</keyword>
<proteinExistence type="predicted"/>
<feature type="binding site" evidence="17">
    <location>
        <position position="832"/>
    </location>
    <ligand>
        <name>Mg(2+)</name>
        <dbReference type="ChEBI" id="CHEBI:18420"/>
    </ligand>
</feature>
<keyword evidence="10 20" id="KW-0472">Membrane</keyword>
<dbReference type="EMBL" id="CAJFDH010000003">
    <property type="protein sequence ID" value="CAD5217799.1"/>
    <property type="molecule type" value="Genomic_DNA"/>
</dbReference>
<dbReference type="CDD" id="cd00603">
    <property type="entry name" value="IPT_PCSR"/>
    <property type="match status" value="1"/>
</dbReference>
<evidence type="ECO:0000256" key="3">
    <source>
        <dbReference type="ARBA" id="ARBA00011902"/>
    </source>
</evidence>
<keyword evidence="9 20" id="KW-1133">Transmembrane helix</keyword>
<feature type="binding site" evidence="16">
    <location>
        <position position="817"/>
    </location>
    <ligand>
        <name>ATP</name>
        <dbReference type="ChEBI" id="CHEBI:30616"/>
    </ligand>
</feature>
<evidence type="ECO:0000256" key="19">
    <source>
        <dbReference type="SAM" id="MobiDB-lite"/>
    </source>
</evidence>
<gene>
    <name evidence="22" type="ORF">BOKJ2_LOCUS7273</name>
</gene>
<dbReference type="GO" id="GO:0046872">
    <property type="term" value="F:metal ion binding"/>
    <property type="evidence" value="ECO:0007669"/>
    <property type="project" value="UniProtKB-KW"/>
</dbReference>
<dbReference type="GO" id="GO:0048680">
    <property type="term" value="P:positive regulation of axon regeneration"/>
    <property type="evidence" value="ECO:0007669"/>
    <property type="project" value="UniProtKB-ARBA"/>
</dbReference>
<feature type="binding site" evidence="17">
    <location>
        <position position="818"/>
    </location>
    <ligand>
        <name>Mg(2+)</name>
        <dbReference type="ChEBI" id="CHEBI:18420"/>
    </ligand>
</feature>
<dbReference type="Gene3D" id="2.60.40.10">
    <property type="entry name" value="Immunoglobulins"/>
    <property type="match status" value="1"/>
</dbReference>
<evidence type="ECO:0000256" key="17">
    <source>
        <dbReference type="PIRSR" id="PIRSR000615-3"/>
    </source>
</evidence>
<evidence type="ECO:0000256" key="5">
    <source>
        <dbReference type="ARBA" id="ARBA00022692"/>
    </source>
</evidence>
<dbReference type="EMBL" id="CAJFCW020000003">
    <property type="protein sequence ID" value="CAG9108515.1"/>
    <property type="molecule type" value="Genomic_DNA"/>
</dbReference>
<dbReference type="PROSITE" id="PS00109">
    <property type="entry name" value="PROTEIN_KINASE_TYR"/>
    <property type="match status" value="1"/>
</dbReference>
<dbReference type="InterPro" id="IPR002909">
    <property type="entry name" value="IPT_dom"/>
</dbReference>
<dbReference type="CDD" id="cd00192">
    <property type="entry name" value="PTKc"/>
    <property type="match status" value="1"/>
</dbReference>
<keyword evidence="23" id="KW-1185">Reference proteome</keyword>
<keyword evidence="7" id="KW-0418">Kinase</keyword>
<evidence type="ECO:0000256" key="13">
    <source>
        <dbReference type="ARBA" id="ARBA00023180"/>
    </source>
</evidence>
<dbReference type="EC" id="2.7.10.1" evidence="3"/>
<keyword evidence="13" id="KW-0325">Glycoprotein</keyword>
<dbReference type="GO" id="GO:0061564">
    <property type="term" value="P:axon development"/>
    <property type="evidence" value="ECO:0007669"/>
    <property type="project" value="UniProtKB-ARBA"/>
</dbReference>
<accession>A0A811KRZ3</accession>
<dbReference type="GO" id="GO:0012505">
    <property type="term" value="C:endomembrane system"/>
    <property type="evidence" value="ECO:0007669"/>
    <property type="project" value="UniProtKB-SubCell"/>
</dbReference>
<keyword evidence="12" id="KW-0675">Receptor</keyword>
<feature type="compositionally biased region" description="Polar residues" evidence="19">
    <location>
        <begin position="992"/>
        <end position="1004"/>
    </location>
</feature>
<organism evidence="22 23">
    <name type="scientific">Bursaphelenchus okinawaensis</name>
    <dbReference type="NCBI Taxonomy" id="465554"/>
    <lineage>
        <taxon>Eukaryota</taxon>
        <taxon>Metazoa</taxon>
        <taxon>Ecdysozoa</taxon>
        <taxon>Nematoda</taxon>
        <taxon>Chromadorea</taxon>
        <taxon>Rhabditida</taxon>
        <taxon>Tylenchina</taxon>
        <taxon>Tylenchomorpha</taxon>
        <taxon>Aphelenchoidea</taxon>
        <taxon>Aphelenchoididae</taxon>
        <taxon>Bursaphelenchus</taxon>
    </lineage>
</organism>
<protein>
    <recommendedName>
        <fullName evidence="3">receptor protein-tyrosine kinase</fullName>
        <ecNumber evidence="3">2.7.10.1</ecNumber>
    </recommendedName>
</protein>
<comment type="catalytic activity">
    <reaction evidence="14">
        <text>L-tyrosyl-[protein] + ATP = O-phospho-L-tyrosyl-[protein] + ADP + H(+)</text>
        <dbReference type="Rhea" id="RHEA:10596"/>
        <dbReference type="Rhea" id="RHEA-COMP:10136"/>
        <dbReference type="Rhea" id="RHEA-COMP:20101"/>
        <dbReference type="ChEBI" id="CHEBI:15378"/>
        <dbReference type="ChEBI" id="CHEBI:30616"/>
        <dbReference type="ChEBI" id="CHEBI:46858"/>
        <dbReference type="ChEBI" id="CHEBI:61978"/>
        <dbReference type="ChEBI" id="CHEBI:456216"/>
        <dbReference type="EC" id="2.7.10.1"/>
    </reaction>
</comment>